<dbReference type="AlphaFoldDB" id="A0A8H3QT08"/>
<evidence type="ECO:0000313" key="3">
    <source>
        <dbReference type="Proteomes" id="UP000615446"/>
    </source>
</evidence>
<dbReference type="OrthoDB" id="10554808at2759"/>
<dbReference type="EMBL" id="BLAL01000175">
    <property type="protein sequence ID" value="GES88069.1"/>
    <property type="molecule type" value="Genomic_DNA"/>
</dbReference>
<organism evidence="2 3">
    <name type="scientific">Rhizophagus clarus</name>
    <dbReference type="NCBI Taxonomy" id="94130"/>
    <lineage>
        <taxon>Eukaryota</taxon>
        <taxon>Fungi</taxon>
        <taxon>Fungi incertae sedis</taxon>
        <taxon>Mucoromycota</taxon>
        <taxon>Glomeromycotina</taxon>
        <taxon>Glomeromycetes</taxon>
        <taxon>Glomerales</taxon>
        <taxon>Glomeraceae</taxon>
        <taxon>Rhizophagus</taxon>
    </lineage>
</organism>
<protein>
    <recommendedName>
        <fullName evidence="4">Ion transport domain-containing protein</fullName>
    </recommendedName>
</protein>
<keyword evidence="1" id="KW-0472">Membrane</keyword>
<proteinExistence type="predicted"/>
<feature type="transmembrane region" description="Helical" evidence="1">
    <location>
        <begin position="251"/>
        <end position="279"/>
    </location>
</feature>
<reference evidence="2" key="1">
    <citation type="submission" date="2019-10" db="EMBL/GenBank/DDBJ databases">
        <title>Conservation and host-specific expression of non-tandemly repeated heterogenous ribosome RNA gene in arbuscular mycorrhizal fungi.</title>
        <authorList>
            <person name="Maeda T."/>
            <person name="Kobayashi Y."/>
            <person name="Nakagawa T."/>
            <person name="Ezawa T."/>
            <person name="Yamaguchi K."/>
            <person name="Bino T."/>
            <person name="Nishimoto Y."/>
            <person name="Shigenobu S."/>
            <person name="Kawaguchi M."/>
        </authorList>
    </citation>
    <scope>NUCLEOTIDE SEQUENCE</scope>
    <source>
        <strain evidence="2">HR1</strain>
    </source>
</reference>
<accession>A0A8H3QT08</accession>
<feature type="transmembrane region" description="Helical" evidence="1">
    <location>
        <begin position="219"/>
        <end position="239"/>
    </location>
</feature>
<keyword evidence="1" id="KW-0812">Transmembrane</keyword>
<dbReference type="Proteomes" id="UP000615446">
    <property type="component" value="Unassembled WGS sequence"/>
</dbReference>
<gene>
    <name evidence="2" type="ORF">RCL2_001503300</name>
</gene>
<feature type="transmembrane region" description="Helical" evidence="1">
    <location>
        <begin position="189"/>
        <end position="213"/>
    </location>
</feature>
<feature type="transmembrane region" description="Helical" evidence="1">
    <location>
        <begin position="285"/>
        <end position="303"/>
    </location>
</feature>
<keyword evidence="1" id="KW-1133">Transmembrane helix</keyword>
<comment type="caution">
    <text evidence="2">The sequence shown here is derived from an EMBL/GenBank/DDBJ whole genome shotgun (WGS) entry which is preliminary data.</text>
</comment>
<evidence type="ECO:0008006" key="4">
    <source>
        <dbReference type="Google" id="ProtNLM"/>
    </source>
</evidence>
<evidence type="ECO:0000313" key="2">
    <source>
        <dbReference type="EMBL" id="GES88069.1"/>
    </source>
</evidence>
<name>A0A8H3QT08_9GLOM</name>
<sequence length="307" mass="36134">MLHRPQKKYGSYSYYEDLKLYDDFKLKDEDLKSTNDLEFAFKFCKDQDAVILAYLLEYYSENSMTHIVNYMDLLLYKPCFGEMKYNFPIKRFKEVSVCQDKNKVYIPLTQLIPPDKISEYRLIRNNILPDIYIVPLPNFTTYNPKTKEKNLDDKDFSPFLQIVKNENELFNIPSMEAAINSRWDQAMKYWVGPLSLYIVFLIIGFSALSHVYLSDDLYYIINYSVIILLYYNGAYLFIIESMQLIKYKSKYFTFINAIDVYSIVLGMIVFTLILLVNVFVAVEVISNKAIVILTAVTTLMLWIESLL</sequence>
<evidence type="ECO:0000256" key="1">
    <source>
        <dbReference type="SAM" id="Phobius"/>
    </source>
</evidence>